<keyword evidence="2" id="KW-1185">Reference proteome</keyword>
<name>A0ACC0XT43_9ROSI</name>
<evidence type="ECO:0000313" key="1">
    <source>
        <dbReference type="EMBL" id="KAJ0024637.1"/>
    </source>
</evidence>
<protein>
    <submittedName>
        <fullName evidence="1">Uncharacterized protein</fullName>
    </submittedName>
</protein>
<sequence length="245" mass="25927">MPSDVSDQKLRRIQNAMSTHPPPKIAESLPCPRCDSTSTKFCYYNNYNLSQPRHFCKACRRFWTHGGTLRNVPVGGGTRKNSKRTRSCSSSATSAANSSSSTVTHEPLPISANPVSGLPSANPEIASVSTTDVNLNLNENVPESGNFTAMLSNMQGQNLMSLGGFNGYNIGSSFEELGLGFCGARVWEIPEAASAYAGVAMGAASSGCNTWPIMSDEEGGNGVVVGEDYFGWSGRAISTPGQGLK</sequence>
<accession>A0ACC0XT43</accession>
<reference evidence="2" key="1">
    <citation type="journal article" date="2023" name="G3 (Bethesda)">
        <title>Genome assembly and association tests identify interacting loci associated with vigor, precocity, and sex in interspecific pistachio rootstocks.</title>
        <authorList>
            <person name="Palmer W."/>
            <person name="Jacygrad E."/>
            <person name="Sagayaradj S."/>
            <person name="Cavanaugh K."/>
            <person name="Han R."/>
            <person name="Bertier L."/>
            <person name="Beede B."/>
            <person name="Kafkas S."/>
            <person name="Golino D."/>
            <person name="Preece J."/>
            <person name="Michelmore R."/>
        </authorList>
    </citation>
    <scope>NUCLEOTIDE SEQUENCE [LARGE SCALE GENOMIC DNA]</scope>
</reference>
<comment type="caution">
    <text evidence="1">The sequence shown here is derived from an EMBL/GenBank/DDBJ whole genome shotgun (WGS) entry which is preliminary data.</text>
</comment>
<organism evidence="1 2">
    <name type="scientific">Pistacia integerrima</name>
    <dbReference type="NCBI Taxonomy" id="434235"/>
    <lineage>
        <taxon>Eukaryota</taxon>
        <taxon>Viridiplantae</taxon>
        <taxon>Streptophyta</taxon>
        <taxon>Embryophyta</taxon>
        <taxon>Tracheophyta</taxon>
        <taxon>Spermatophyta</taxon>
        <taxon>Magnoliopsida</taxon>
        <taxon>eudicotyledons</taxon>
        <taxon>Gunneridae</taxon>
        <taxon>Pentapetalae</taxon>
        <taxon>rosids</taxon>
        <taxon>malvids</taxon>
        <taxon>Sapindales</taxon>
        <taxon>Anacardiaceae</taxon>
        <taxon>Pistacia</taxon>
    </lineage>
</organism>
<dbReference type="EMBL" id="CM047745">
    <property type="protein sequence ID" value="KAJ0024637.1"/>
    <property type="molecule type" value="Genomic_DNA"/>
</dbReference>
<gene>
    <name evidence="1" type="ORF">Pint_08866</name>
</gene>
<dbReference type="Proteomes" id="UP001163603">
    <property type="component" value="Chromosome 10"/>
</dbReference>
<evidence type="ECO:0000313" key="2">
    <source>
        <dbReference type="Proteomes" id="UP001163603"/>
    </source>
</evidence>
<proteinExistence type="predicted"/>